<dbReference type="PROSITE" id="PS50850">
    <property type="entry name" value="MFS"/>
    <property type="match status" value="1"/>
</dbReference>
<evidence type="ECO:0000256" key="4">
    <source>
        <dbReference type="ARBA" id="ARBA00023136"/>
    </source>
</evidence>
<proteinExistence type="predicted"/>
<feature type="transmembrane region" description="Helical" evidence="6">
    <location>
        <begin position="452"/>
        <end position="477"/>
    </location>
</feature>
<reference evidence="8 9" key="1">
    <citation type="submission" date="2020-11" db="EMBL/GenBank/DDBJ databases">
        <title>Kefir isolates.</title>
        <authorList>
            <person name="Marcisauskas S."/>
            <person name="Kim Y."/>
            <person name="Blasche S."/>
        </authorList>
    </citation>
    <scope>NUCLEOTIDE SEQUENCE [LARGE SCALE GENOMIC DNA]</scope>
    <source>
        <strain evidence="8 9">KR</strain>
    </source>
</reference>
<feature type="transmembrane region" description="Helical" evidence="6">
    <location>
        <begin position="423"/>
        <end position="445"/>
    </location>
</feature>
<feature type="transmembrane region" description="Helical" evidence="6">
    <location>
        <begin position="125"/>
        <end position="144"/>
    </location>
</feature>
<feature type="transmembrane region" description="Helical" evidence="6">
    <location>
        <begin position="359"/>
        <end position="375"/>
    </location>
</feature>
<comment type="subcellular location">
    <subcellularLocation>
        <location evidence="1">Membrane</location>
        <topology evidence="1">Multi-pass membrane protein</topology>
    </subcellularLocation>
</comment>
<feature type="transmembrane region" description="Helical" evidence="6">
    <location>
        <begin position="396"/>
        <end position="417"/>
    </location>
</feature>
<dbReference type="EMBL" id="PUHQ01000023">
    <property type="protein sequence ID" value="KAG0662905.1"/>
    <property type="molecule type" value="Genomic_DNA"/>
</dbReference>
<dbReference type="CDD" id="cd17323">
    <property type="entry name" value="MFS_Tpo1_MDR_like"/>
    <property type="match status" value="1"/>
</dbReference>
<evidence type="ECO:0000256" key="2">
    <source>
        <dbReference type="ARBA" id="ARBA00022692"/>
    </source>
</evidence>
<sequence>MGATAEHDQPYSPTSTIHTLVEANHARRRSDSIMGDADLVKTTSRLSHLSVVDPERRALEEAPPDVIWVEWDGPNDPANPLNWSRRRKWLISWVGILFCALVSFSVSGYSIAASSVQETFDCSKTIALLGITLFTVTFGAAPLLLAPLSEVYGRSYIYFVSAVVFFLCFLPQALAKSIVLVLVFRFISGIAGSTAVSLVGGTLADVWRDEDRGTPMALFSFAAFGSTGLGPVAFGYLAEYRGFRYVSWALFAMSGAFAVFMPFVLDETRASVLLSRKAAKLRKTTGDGRYQSKDEFERASLAEMFKTSLSRPVRMLLTEPVLLAITLWISFSWAVLYLFLVSIPYVYGRVFHFSLGESGVVYVTQFIGSCIGMAYDQYCGRFYRRNVVKRGPEARLYTAFGGGVCVPVGAFIFCFTAYAHVHWIGSCIGVVILYIGMYCTYLTAFSYLADAYALYASSALSAMSFIRNLVGAVFPLFTQQMYDSLGIQGATGLVSGLGTVLACTPFLIFIYGARLRARSPFAKELAQKEAEERAKREAAGDSRDTSLTRAQDSVEEKEKETA</sequence>
<evidence type="ECO:0000259" key="7">
    <source>
        <dbReference type="PROSITE" id="PS50850"/>
    </source>
</evidence>
<feature type="domain" description="Major facilitator superfamily (MFS) profile" evidence="7">
    <location>
        <begin position="88"/>
        <end position="514"/>
    </location>
</feature>
<feature type="transmembrane region" description="Helical" evidence="6">
    <location>
        <begin position="156"/>
        <end position="174"/>
    </location>
</feature>
<dbReference type="InterPro" id="IPR011701">
    <property type="entry name" value="MFS"/>
</dbReference>
<dbReference type="PANTHER" id="PTHR23502">
    <property type="entry name" value="MAJOR FACILITATOR SUPERFAMILY"/>
    <property type="match status" value="1"/>
</dbReference>
<dbReference type="InterPro" id="IPR020846">
    <property type="entry name" value="MFS_dom"/>
</dbReference>
<name>A0A9P6W563_RHOMI</name>
<dbReference type="InterPro" id="IPR036259">
    <property type="entry name" value="MFS_trans_sf"/>
</dbReference>
<organism evidence="8 9">
    <name type="scientific">Rhodotorula mucilaginosa</name>
    <name type="common">Yeast</name>
    <name type="synonym">Rhodotorula rubra</name>
    <dbReference type="NCBI Taxonomy" id="5537"/>
    <lineage>
        <taxon>Eukaryota</taxon>
        <taxon>Fungi</taxon>
        <taxon>Dikarya</taxon>
        <taxon>Basidiomycota</taxon>
        <taxon>Pucciniomycotina</taxon>
        <taxon>Microbotryomycetes</taxon>
        <taxon>Sporidiobolales</taxon>
        <taxon>Sporidiobolaceae</taxon>
        <taxon>Rhodotorula</taxon>
    </lineage>
</organism>
<evidence type="ECO:0000313" key="8">
    <source>
        <dbReference type="EMBL" id="KAG0662905.1"/>
    </source>
</evidence>
<keyword evidence="4 6" id="KW-0472">Membrane</keyword>
<accession>A0A9P6W563</accession>
<evidence type="ECO:0000256" key="1">
    <source>
        <dbReference type="ARBA" id="ARBA00004141"/>
    </source>
</evidence>
<keyword evidence="2 6" id="KW-0812">Transmembrane</keyword>
<evidence type="ECO:0000256" key="3">
    <source>
        <dbReference type="ARBA" id="ARBA00022989"/>
    </source>
</evidence>
<dbReference type="Pfam" id="PF07690">
    <property type="entry name" value="MFS_1"/>
    <property type="match status" value="1"/>
</dbReference>
<keyword evidence="9" id="KW-1185">Reference proteome</keyword>
<evidence type="ECO:0000256" key="5">
    <source>
        <dbReference type="SAM" id="MobiDB-lite"/>
    </source>
</evidence>
<feature type="transmembrane region" description="Helical" evidence="6">
    <location>
        <begin position="321"/>
        <end position="347"/>
    </location>
</feature>
<feature type="transmembrane region" description="Helical" evidence="6">
    <location>
        <begin position="489"/>
        <end position="513"/>
    </location>
</feature>
<dbReference type="GO" id="GO:0005886">
    <property type="term" value="C:plasma membrane"/>
    <property type="evidence" value="ECO:0007669"/>
    <property type="project" value="TreeGrafter"/>
</dbReference>
<dbReference type="Proteomes" id="UP000777482">
    <property type="component" value="Unassembled WGS sequence"/>
</dbReference>
<dbReference type="OrthoDB" id="5376138at2759"/>
<dbReference type="PANTHER" id="PTHR23502:SF134">
    <property type="entry name" value="MAJOR FACILITATOR SUPERFAMILY (MFS) PROFILE DOMAIN-CONTAINING PROTEIN-RELATED"/>
    <property type="match status" value="1"/>
</dbReference>
<dbReference type="GO" id="GO:0022857">
    <property type="term" value="F:transmembrane transporter activity"/>
    <property type="evidence" value="ECO:0007669"/>
    <property type="project" value="InterPro"/>
</dbReference>
<feature type="transmembrane region" description="Helical" evidence="6">
    <location>
        <begin position="90"/>
        <end position="113"/>
    </location>
</feature>
<evidence type="ECO:0000313" key="9">
    <source>
        <dbReference type="Proteomes" id="UP000777482"/>
    </source>
</evidence>
<keyword evidence="3 6" id="KW-1133">Transmembrane helix</keyword>
<feature type="region of interest" description="Disordered" evidence="5">
    <location>
        <begin position="532"/>
        <end position="562"/>
    </location>
</feature>
<feature type="transmembrane region" description="Helical" evidence="6">
    <location>
        <begin position="180"/>
        <end position="204"/>
    </location>
</feature>
<feature type="transmembrane region" description="Helical" evidence="6">
    <location>
        <begin position="216"/>
        <end position="237"/>
    </location>
</feature>
<dbReference type="SUPFAM" id="SSF103473">
    <property type="entry name" value="MFS general substrate transporter"/>
    <property type="match status" value="1"/>
</dbReference>
<evidence type="ECO:0000256" key="6">
    <source>
        <dbReference type="SAM" id="Phobius"/>
    </source>
</evidence>
<dbReference type="Gene3D" id="1.20.1250.20">
    <property type="entry name" value="MFS general substrate transporter like domains"/>
    <property type="match status" value="1"/>
</dbReference>
<dbReference type="AlphaFoldDB" id="A0A9P6W563"/>
<comment type="caution">
    <text evidence="8">The sequence shown here is derived from an EMBL/GenBank/DDBJ whole genome shotgun (WGS) entry which is preliminary data.</text>
</comment>
<dbReference type="FunFam" id="1.20.1250.20:FF:000082">
    <property type="entry name" value="MFS multidrug transporter, putative"/>
    <property type="match status" value="1"/>
</dbReference>
<feature type="transmembrane region" description="Helical" evidence="6">
    <location>
        <begin position="243"/>
        <end position="265"/>
    </location>
</feature>
<protein>
    <recommendedName>
        <fullName evidence="7">Major facilitator superfamily (MFS) profile domain-containing protein</fullName>
    </recommendedName>
</protein>
<gene>
    <name evidence="8" type="ORF">C6P46_002993</name>
</gene>